<organism evidence="1 2">
    <name type="scientific">Gymnopus androsaceus JB14</name>
    <dbReference type="NCBI Taxonomy" id="1447944"/>
    <lineage>
        <taxon>Eukaryota</taxon>
        <taxon>Fungi</taxon>
        <taxon>Dikarya</taxon>
        <taxon>Basidiomycota</taxon>
        <taxon>Agaricomycotina</taxon>
        <taxon>Agaricomycetes</taxon>
        <taxon>Agaricomycetidae</taxon>
        <taxon>Agaricales</taxon>
        <taxon>Marasmiineae</taxon>
        <taxon>Omphalotaceae</taxon>
        <taxon>Gymnopus</taxon>
    </lineage>
</organism>
<evidence type="ECO:0000313" key="1">
    <source>
        <dbReference type="EMBL" id="KAE9404528.1"/>
    </source>
</evidence>
<dbReference type="AlphaFoldDB" id="A0A6A4I524"/>
<name>A0A6A4I524_9AGAR</name>
<dbReference type="Proteomes" id="UP000799118">
    <property type="component" value="Unassembled WGS sequence"/>
</dbReference>
<keyword evidence="2" id="KW-1185">Reference proteome</keyword>
<proteinExistence type="predicted"/>
<evidence type="ECO:0000313" key="2">
    <source>
        <dbReference type="Proteomes" id="UP000799118"/>
    </source>
</evidence>
<sequence length="215" mass="23498">MPTVLSPTTVPAPKSLSLWSSSAVVHGQAVLTCRHYLTLDKPNNALLFDVNLYLSGSTSADHIVGLCFYFKQANDQFDLEDEPKVADVTANDIAKVFRLMKRFLNWWHGRLPLKGNLLRLNNNSLDKPITISSYGPTETANPSAVKYPPSIIVGSLDHLGVSGIVNVDENTDGNLLSFASLVYGEAVRVKDLVVLSTSNARPETENIGLHLQLEP</sequence>
<accession>A0A6A4I524</accession>
<reference evidence="1" key="1">
    <citation type="journal article" date="2019" name="Environ. Microbiol.">
        <title>Fungal ecological strategies reflected in gene transcription - a case study of two litter decomposers.</title>
        <authorList>
            <person name="Barbi F."/>
            <person name="Kohler A."/>
            <person name="Barry K."/>
            <person name="Baskaran P."/>
            <person name="Daum C."/>
            <person name="Fauchery L."/>
            <person name="Ihrmark K."/>
            <person name="Kuo A."/>
            <person name="LaButti K."/>
            <person name="Lipzen A."/>
            <person name="Morin E."/>
            <person name="Grigoriev I.V."/>
            <person name="Henrissat B."/>
            <person name="Lindahl B."/>
            <person name="Martin F."/>
        </authorList>
    </citation>
    <scope>NUCLEOTIDE SEQUENCE</scope>
    <source>
        <strain evidence="1">JB14</strain>
    </source>
</reference>
<dbReference type="EMBL" id="ML769416">
    <property type="protein sequence ID" value="KAE9404528.1"/>
    <property type="molecule type" value="Genomic_DNA"/>
</dbReference>
<protein>
    <submittedName>
        <fullName evidence="1">Uncharacterized protein</fullName>
    </submittedName>
</protein>
<gene>
    <name evidence="1" type="ORF">BT96DRAFT_935663</name>
</gene>